<dbReference type="GO" id="GO:0016829">
    <property type="term" value="F:lyase activity"/>
    <property type="evidence" value="ECO:0007669"/>
    <property type="project" value="UniProtKB-KW"/>
</dbReference>
<dbReference type="InterPro" id="IPR005000">
    <property type="entry name" value="Aldolase/citrate-lyase_domain"/>
</dbReference>
<dbReference type="PANTHER" id="PTHR32308:SF0">
    <property type="entry name" value="HPCH_HPAI ALDOLASE_CITRATE LYASE DOMAIN-CONTAINING PROTEIN"/>
    <property type="match status" value="1"/>
</dbReference>
<dbReference type="RefSeq" id="WP_337692836.1">
    <property type="nucleotide sequence ID" value="NZ_JBBEGN010000001.1"/>
</dbReference>
<dbReference type="SUPFAM" id="SSF51621">
    <property type="entry name" value="Phosphoenolpyruvate/pyruvate domain"/>
    <property type="match status" value="1"/>
</dbReference>
<dbReference type="Proteomes" id="UP001385809">
    <property type="component" value="Unassembled WGS sequence"/>
</dbReference>
<evidence type="ECO:0000313" key="5">
    <source>
        <dbReference type="EMBL" id="MEJ2866209.1"/>
    </source>
</evidence>
<keyword evidence="6" id="KW-1185">Reference proteome</keyword>
<dbReference type="InterPro" id="IPR040442">
    <property type="entry name" value="Pyrv_kinase-like_dom_sf"/>
</dbReference>
<evidence type="ECO:0000256" key="3">
    <source>
        <dbReference type="ARBA" id="ARBA00022842"/>
    </source>
</evidence>
<evidence type="ECO:0000256" key="1">
    <source>
        <dbReference type="ARBA" id="ARBA00001946"/>
    </source>
</evidence>
<keyword evidence="3" id="KW-0460">Magnesium</keyword>
<protein>
    <submittedName>
        <fullName evidence="5">CoA ester lyase</fullName>
    </submittedName>
</protein>
<comment type="caution">
    <text evidence="5">The sequence shown here is derived from an EMBL/GenBank/DDBJ whole genome shotgun (WGS) entry which is preliminary data.</text>
</comment>
<dbReference type="Gene3D" id="3.20.20.60">
    <property type="entry name" value="Phosphoenolpyruvate-binding domains"/>
    <property type="match status" value="1"/>
</dbReference>
<keyword evidence="2" id="KW-0479">Metal-binding</keyword>
<sequence length="277" mass="28969">MAVPRSLLFVPGGRADMIAKAPRSGPDAIAVDLEDAVAPGDKESARRTAVEGLPDAGALVLVRVNPPATPWHDDDVEAVAATAAGVVLPKYEDPAQLADLRDRIGDRPVVVGIETARGVARARDLLDGAGVTAAYFGAEDYIASVGGRRTPSSHEVLFARSEVLLAARLAGVGALDQAVVTVRDTDFFRRDAAEGRDLGYDGKICIHPTQVTLAHEVFTPSEEEVAHARDVVEAGRAGVGVVNGEMVDDVHLRMAAAVLERAGDAAERSSTQAAEKA</sequence>
<organism evidence="5 6">
    <name type="scientific">Actinomycetospora aurantiaca</name>
    <dbReference type="NCBI Taxonomy" id="3129233"/>
    <lineage>
        <taxon>Bacteria</taxon>
        <taxon>Bacillati</taxon>
        <taxon>Actinomycetota</taxon>
        <taxon>Actinomycetes</taxon>
        <taxon>Pseudonocardiales</taxon>
        <taxon>Pseudonocardiaceae</taxon>
        <taxon>Actinomycetospora</taxon>
    </lineage>
</organism>
<dbReference type="EMBL" id="JBBEGN010000001">
    <property type="protein sequence ID" value="MEJ2866209.1"/>
    <property type="molecule type" value="Genomic_DNA"/>
</dbReference>
<evidence type="ECO:0000313" key="6">
    <source>
        <dbReference type="Proteomes" id="UP001385809"/>
    </source>
</evidence>
<dbReference type="InterPro" id="IPR015813">
    <property type="entry name" value="Pyrv/PenolPyrv_kinase-like_dom"/>
</dbReference>
<proteinExistence type="predicted"/>
<name>A0ABU8MFY3_9PSEU</name>
<dbReference type="PIRSF" id="PIRSF015582">
    <property type="entry name" value="Cit_lyase_B"/>
    <property type="match status" value="1"/>
</dbReference>
<dbReference type="InterPro" id="IPR011206">
    <property type="entry name" value="Citrate_lyase_beta/mcl1/mcl2"/>
</dbReference>
<dbReference type="Pfam" id="PF03328">
    <property type="entry name" value="HpcH_HpaI"/>
    <property type="match status" value="1"/>
</dbReference>
<dbReference type="PANTHER" id="PTHR32308">
    <property type="entry name" value="LYASE BETA SUBUNIT, PUTATIVE (AFU_ORTHOLOGUE AFUA_4G13030)-RELATED"/>
    <property type="match status" value="1"/>
</dbReference>
<feature type="domain" description="HpcH/HpaI aldolase/citrate lyase" evidence="4">
    <location>
        <begin position="5"/>
        <end position="208"/>
    </location>
</feature>
<accession>A0ABU8MFY3</accession>
<keyword evidence="5" id="KW-0456">Lyase</keyword>
<comment type="cofactor">
    <cofactor evidence="1">
        <name>Mg(2+)</name>
        <dbReference type="ChEBI" id="CHEBI:18420"/>
    </cofactor>
</comment>
<evidence type="ECO:0000256" key="2">
    <source>
        <dbReference type="ARBA" id="ARBA00022723"/>
    </source>
</evidence>
<reference evidence="5 6" key="1">
    <citation type="submission" date="2024-03" db="EMBL/GenBank/DDBJ databases">
        <title>Actinomycetospora sp. OC33-EN08, a novel actinomycete isolated from wild orchid (Aerides multiflora).</title>
        <authorList>
            <person name="Suriyachadkun C."/>
        </authorList>
    </citation>
    <scope>NUCLEOTIDE SEQUENCE [LARGE SCALE GENOMIC DNA]</scope>
    <source>
        <strain evidence="5 6">OC33-EN08</strain>
    </source>
</reference>
<gene>
    <name evidence="5" type="ORF">WCD74_00440</name>
</gene>
<evidence type="ECO:0000259" key="4">
    <source>
        <dbReference type="Pfam" id="PF03328"/>
    </source>
</evidence>